<protein>
    <submittedName>
        <fullName evidence="1">Uncharacterized protein</fullName>
    </submittedName>
</protein>
<keyword evidence="2" id="KW-1185">Reference proteome</keyword>
<proteinExistence type="predicted"/>
<gene>
    <name evidence="1" type="ORF">M404DRAFT_830170</name>
</gene>
<reference evidence="1 2" key="1">
    <citation type="submission" date="2014-04" db="EMBL/GenBank/DDBJ databases">
        <authorList>
            <consortium name="DOE Joint Genome Institute"/>
            <person name="Kuo A."/>
            <person name="Kohler A."/>
            <person name="Costa M.D."/>
            <person name="Nagy L.G."/>
            <person name="Floudas D."/>
            <person name="Copeland A."/>
            <person name="Barry K.W."/>
            <person name="Cichocki N."/>
            <person name="Veneault-Fourrey C."/>
            <person name="LaButti K."/>
            <person name="Lindquist E.A."/>
            <person name="Lipzen A."/>
            <person name="Lundell T."/>
            <person name="Morin E."/>
            <person name="Murat C."/>
            <person name="Sun H."/>
            <person name="Tunlid A."/>
            <person name="Henrissat B."/>
            <person name="Grigoriev I.V."/>
            <person name="Hibbett D.S."/>
            <person name="Martin F."/>
            <person name="Nordberg H.P."/>
            <person name="Cantor M.N."/>
            <person name="Hua S.X."/>
        </authorList>
    </citation>
    <scope>NUCLEOTIDE SEQUENCE [LARGE SCALE GENOMIC DNA]</scope>
    <source>
        <strain evidence="1 2">Marx 270</strain>
    </source>
</reference>
<sequence>MQAGAFGIRSDRLFAFIMSESSGVTFAFRCYIHSILLGGPRLGLAMDTASPIVPRMAVVVVPPSVSPTLFSFWTPDEDIGDADDDFRIIRADPMGYYVQRQENGLVFALHSDIGEVWRVQYCGQHDAHTIEAVH</sequence>
<dbReference type="Proteomes" id="UP000054217">
    <property type="component" value="Unassembled WGS sequence"/>
</dbReference>
<reference evidence="2" key="2">
    <citation type="submission" date="2015-01" db="EMBL/GenBank/DDBJ databases">
        <title>Evolutionary Origins and Diversification of the Mycorrhizal Mutualists.</title>
        <authorList>
            <consortium name="DOE Joint Genome Institute"/>
            <consortium name="Mycorrhizal Genomics Consortium"/>
            <person name="Kohler A."/>
            <person name="Kuo A."/>
            <person name="Nagy L.G."/>
            <person name="Floudas D."/>
            <person name="Copeland A."/>
            <person name="Barry K.W."/>
            <person name="Cichocki N."/>
            <person name="Veneault-Fourrey C."/>
            <person name="LaButti K."/>
            <person name="Lindquist E.A."/>
            <person name="Lipzen A."/>
            <person name="Lundell T."/>
            <person name="Morin E."/>
            <person name="Murat C."/>
            <person name="Riley R."/>
            <person name="Ohm R."/>
            <person name="Sun H."/>
            <person name="Tunlid A."/>
            <person name="Henrissat B."/>
            <person name="Grigoriev I.V."/>
            <person name="Hibbett D.S."/>
            <person name="Martin F."/>
        </authorList>
    </citation>
    <scope>NUCLEOTIDE SEQUENCE [LARGE SCALE GENOMIC DNA]</scope>
    <source>
        <strain evidence="2">Marx 270</strain>
    </source>
</reference>
<accession>A0A0C3PR36</accession>
<name>A0A0C3PR36_PISTI</name>
<evidence type="ECO:0000313" key="2">
    <source>
        <dbReference type="Proteomes" id="UP000054217"/>
    </source>
</evidence>
<dbReference type="EMBL" id="KN831950">
    <property type="protein sequence ID" value="KIO11029.1"/>
    <property type="molecule type" value="Genomic_DNA"/>
</dbReference>
<dbReference type="AlphaFoldDB" id="A0A0C3PR36"/>
<evidence type="ECO:0000313" key="1">
    <source>
        <dbReference type="EMBL" id="KIO11029.1"/>
    </source>
</evidence>
<dbReference type="InParanoid" id="A0A0C3PR36"/>
<organism evidence="1 2">
    <name type="scientific">Pisolithus tinctorius Marx 270</name>
    <dbReference type="NCBI Taxonomy" id="870435"/>
    <lineage>
        <taxon>Eukaryota</taxon>
        <taxon>Fungi</taxon>
        <taxon>Dikarya</taxon>
        <taxon>Basidiomycota</taxon>
        <taxon>Agaricomycotina</taxon>
        <taxon>Agaricomycetes</taxon>
        <taxon>Agaricomycetidae</taxon>
        <taxon>Boletales</taxon>
        <taxon>Sclerodermatineae</taxon>
        <taxon>Pisolithaceae</taxon>
        <taxon>Pisolithus</taxon>
    </lineage>
</organism>
<dbReference type="HOGENOM" id="CLU_1897069_0_0_1"/>